<organism evidence="2 3">
    <name type="scientific">Halorubrum tibetense</name>
    <dbReference type="NCBI Taxonomy" id="175631"/>
    <lineage>
        <taxon>Archaea</taxon>
        <taxon>Methanobacteriati</taxon>
        <taxon>Methanobacteriota</taxon>
        <taxon>Stenosarchaea group</taxon>
        <taxon>Halobacteria</taxon>
        <taxon>Halobacteriales</taxon>
        <taxon>Haloferacaceae</taxon>
        <taxon>Halorubrum</taxon>
    </lineage>
</organism>
<dbReference type="Pfam" id="PF23955">
    <property type="entry name" value="DUF7284"/>
    <property type="match status" value="1"/>
</dbReference>
<evidence type="ECO:0000313" key="2">
    <source>
        <dbReference type="EMBL" id="MFC6754855.1"/>
    </source>
</evidence>
<sequence>MTSTVLDVTVLLLCVSASVVLVGAADDRSAPSGPEYTATDAADRLVTETATVAYPVPGTDGGSRTVHATLVELLTMAATADGTADPAMTDRFRHRALATVADALGQRTRVDVRHVRDVTDQPRSEPGDPPVSMRWGSGVGLVRGNDGNDAADEGPEEYDPVAVGDEPPVGKSVTVVVLTHPGPDRFESTGADDRFHVVVRVW</sequence>
<name>A0ABD5SHZ2_9EURY</name>
<gene>
    <name evidence="2" type="ORF">ACFQEU_15535</name>
</gene>
<accession>A0ABD5SHZ2</accession>
<comment type="caution">
    <text evidence="2">The sequence shown here is derived from an EMBL/GenBank/DDBJ whole genome shotgun (WGS) entry which is preliminary data.</text>
</comment>
<proteinExistence type="predicted"/>
<dbReference type="AlphaFoldDB" id="A0ABD5SHZ2"/>
<protein>
    <submittedName>
        <fullName evidence="2">Uncharacterized protein</fullName>
    </submittedName>
</protein>
<dbReference type="EMBL" id="JBHSWW010000401">
    <property type="protein sequence ID" value="MFC6754855.1"/>
    <property type="molecule type" value="Genomic_DNA"/>
</dbReference>
<dbReference type="Proteomes" id="UP001596442">
    <property type="component" value="Unassembled WGS sequence"/>
</dbReference>
<feature type="region of interest" description="Disordered" evidence="1">
    <location>
        <begin position="141"/>
        <end position="167"/>
    </location>
</feature>
<feature type="compositionally biased region" description="Acidic residues" evidence="1">
    <location>
        <begin position="149"/>
        <end position="159"/>
    </location>
</feature>
<reference evidence="2 3" key="1">
    <citation type="journal article" date="2019" name="Int. J. Syst. Evol. Microbiol.">
        <title>The Global Catalogue of Microorganisms (GCM) 10K type strain sequencing project: providing services to taxonomists for standard genome sequencing and annotation.</title>
        <authorList>
            <consortium name="The Broad Institute Genomics Platform"/>
            <consortium name="The Broad Institute Genome Sequencing Center for Infectious Disease"/>
            <person name="Wu L."/>
            <person name="Ma J."/>
        </authorList>
    </citation>
    <scope>NUCLEOTIDE SEQUENCE [LARGE SCALE GENOMIC DNA]</scope>
    <source>
        <strain evidence="2 3">CGMCC 1.3239</strain>
    </source>
</reference>
<keyword evidence="3" id="KW-1185">Reference proteome</keyword>
<evidence type="ECO:0000313" key="3">
    <source>
        <dbReference type="Proteomes" id="UP001596442"/>
    </source>
</evidence>
<evidence type="ECO:0000256" key="1">
    <source>
        <dbReference type="SAM" id="MobiDB-lite"/>
    </source>
</evidence>
<dbReference type="RefSeq" id="WP_379783629.1">
    <property type="nucleotide sequence ID" value="NZ_JBHSWW010000401.1"/>
</dbReference>
<dbReference type="InterPro" id="IPR055708">
    <property type="entry name" value="DUF7284"/>
</dbReference>